<accession>A0AAE0U7X3</accession>
<sequence length="256" mass="27890">METQSQPSTSDRGSEKSDTKGKSAIHPPNKPGTGTGKESGENANQPSTAVAGCGGGHFSSESDKLKVVDAYRHHQGRTWLIWNILCGTIDEDCECLLRAVREAWENGELTTVRSHHRLMFKIAGERLDFRAERKYLEQLAPGDGAPEAATSTTHPGCFRIRSLHRPVVEQPTTPSMPSRKRKSGTYGELARAALFNAGNSPGGGLHVSEKENEGGQGEDEDEEGDSDDDWSSESEFDSREEDDDEDEVDVTTQSGN</sequence>
<comment type="caution">
    <text evidence="2">The sequence shown here is derived from an EMBL/GenBank/DDBJ whole genome shotgun (WGS) entry which is preliminary data.</text>
</comment>
<feature type="compositionally biased region" description="Polar residues" evidence="1">
    <location>
        <begin position="1"/>
        <end position="11"/>
    </location>
</feature>
<feature type="region of interest" description="Disordered" evidence="1">
    <location>
        <begin position="1"/>
        <end position="55"/>
    </location>
</feature>
<name>A0AAE0U7X3_9PEZI</name>
<evidence type="ECO:0000256" key="1">
    <source>
        <dbReference type="SAM" id="MobiDB-lite"/>
    </source>
</evidence>
<proteinExistence type="predicted"/>
<feature type="compositionally biased region" description="Acidic residues" evidence="1">
    <location>
        <begin position="216"/>
        <end position="249"/>
    </location>
</feature>
<evidence type="ECO:0000313" key="2">
    <source>
        <dbReference type="EMBL" id="KAK3393880.1"/>
    </source>
</evidence>
<dbReference type="Proteomes" id="UP001285441">
    <property type="component" value="Unassembled WGS sequence"/>
</dbReference>
<evidence type="ECO:0000313" key="3">
    <source>
        <dbReference type="Proteomes" id="UP001285441"/>
    </source>
</evidence>
<dbReference type="AlphaFoldDB" id="A0AAE0U7X3"/>
<reference evidence="2" key="2">
    <citation type="submission" date="2023-06" db="EMBL/GenBank/DDBJ databases">
        <authorList>
            <consortium name="Lawrence Berkeley National Laboratory"/>
            <person name="Haridas S."/>
            <person name="Hensen N."/>
            <person name="Bonometti L."/>
            <person name="Westerberg I."/>
            <person name="Brannstrom I.O."/>
            <person name="Guillou S."/>
            <person name="Cros-Aarteil S."/>
            <person name="Calhoun S."/>
            <person name="Kuo A."/>
            <person name="Mondo S."/>
            <person name="Pangilinan J."/>
            <person name="Riley R."/>
            <person name="LaButti K."/>
            <person name="Andreopoulos B."/>
            <person name="Lipzen A."/>
            <person name="Chen C."/>
            <person name="Yanf M."/>
            <person name="Daum C."/>
            <person name="Ng V."/>
            <person name="Clum A."/>
            <person name="Steindorff A."/>
            <person name="Ohm R."/>
            <person name="Martin F."/>
            <person name="Silar P."/>
            <person name="Natvig D."/>
            <person name="Lalanne C."/>
            <person name="Gautier V."/>
            <person name="Ament-velasquez S.L."/>
            <person name="Kruys A."/>
            <person name="Hutchinson M.I."/>
            <person name="Powell A.J."/>
            <person name="Barry K."/>
            <person name="Miller A.N."/>
            <person name="Grigoriev I.V."/>
            <person name="Debuchy R."/>
            <person name="Gladieux P."/>
            <person name="Thoren M.H."/>
            <person name="Johannesson H."/>
        </authorList>
    </citation>
    <scope>NUCLEOTIDE SEQUENCE</scope>
    <source>
        <strain evidence="2">CBS 232.78</strain>
    </source>
</reference>
<feature type="compositionally biased region" description="Basic and acidic residues" evidence="1">
    <location>
        <begin position="12"/>
        <end position="21"/>
    </location>
</feature>
<gene>
    <name evidence="2" type="ORF">B0H63DRAFT_444082</name>
</gene>
<keyword evidence="3" id="KW-1185">Reference proteome</keyword>
<reference evidence="2" key="1">
    <citation type="journal article" date="2023" name="Mol. Phylogenet. Evol.">
        <title>Genome-scale phylogeny and comparative genomics of the fungal order Sordariales.</title>
        <authorList>
            <person name="Hensen N."/>
            <person name="Bonometti L."/>
            <person name="Westerberg I."/>
            <person name="Brannstrom I.O."/>
            <person name="Guillou S."/>
            <person name="Cros-Aarteil S."/>
            <person name="Calhoun S."/>
            <person name="Haridas S."/>
            <person name="Kuo A."/>
            <person name="Mondo S."/>
            <person name="Pangilinan J."/>
            <person name="Riley R."/>
            <person name="LaButti K."/>
            <person name="Andreopoulos B."/>
            <person name="Lipzen A."/>
            <person name="Chen C."/>
            <person name="Yan M."/>
            <person name="Daum C."/>
            <person name="Ng V."/>
            <person name="Clum A."/>
            <person name="Steindorff A."/>
            <person name="Ohm R.A."/>
            <person name="Martin F."/>
            <person name="Silar P."/>
            <person name="Natvig D.O."/>
            <person name="Lalanne C."/>
            <person name="Gautier V."/>
            <person name="Ament-Velasquez S.L."/>
            <person name="Kruys A."/>
            <person name="Hutchinson M.I."/>
            <person name="Powell A.J."/>
            <person name="Barry K."/>
            <person name="Miller A.N."/>
            <person name="Grigoriev I.V."/>
            <person name="Debuchy R."/>
            <person name="Gladieux P."/>
            <person name="Hiltunen Thoren M."/>
            <person name="Johannesson H."/>
        </authorList>
    </citation>
    <scope>NUCLEOTIDE SEQUENCE</scope>
    <source>
        <strain evidence="2">CBS 232.78</strain>
    </source>
</reference>
<feature type="region of interest" description="Disordered" evidence="1">
    <location>
        <begin position="141"/>
        <end position="256"/>
    </location>
</feature>
<organism evidence="2 3">
    <name type="scientific">Podospora didyma</name>
    <dbReference type="NCBI Taxonomy" id="330526"/>
    <lineage>
        <taxon>Eukaryota</taxon>
        <taxon>Fungi</taxon>
        <taxon>Dikarya</taxon>
        <taxon>Ascomycota</taxon>
        <taxon>Pezizomycotina</taxon>
        <taxon>Sordariomycetes</taxon>
        <taxon>Sordariomycetidae</taxon>
        <taxon>Sordariales</taxon>
        <taxon>Podosporaceae</taxon>
        <taxon>Podospora</taxon>
    </lineage>
</organism>
<dbReference type="EMBL" id="JAULSW010000001">
    <property type="protein sequence ID" value="KAK3393880.1"/>
    <property type="molecule type" value="Genomic_DNA"/>
</dbReference>
<protein>
    <submittedName>
        <fullName evidence="2">Uncharacterized protein</fullName>
    </submittedName>
</protein>